<keyword evidence="3" id="KW-1185">Reference proteome</keyword>
<protein>
    <submittedName>
        <fullName evidence="2">Uncharacterized protein</fullName>
    </submittedName>
</protein>
<feature type="compositionally biased region" description="Basic residues" evidence="1">
    <location>
        <begin position="1"/>
        <end position="12"/>
    </location>
</feature>
<accession>A0A4D6LWT3</accession>
<evidence type="ECO:0000313" key="2">
    <source>
        <dbReference type="EMBL" id="QCD92344.1"/>
    </source>
</evidence>
<evidence type="ECO:0000256" key="1">
    <source>
        <dbReference type="SAM" id="MobiDB-lite"/>
    </source>
</evidence>
<sequence>MIYSPRRRRVRPPRATVCDSTASGSKEENNHCGAAEEHEWKPNPLISLESLTSKNTLTSGSQEFEAVPIQLSDLENQFQ</sequence>
<feature type="compositionally biased region" description="Basic and acidic residues" evidence="1">
    <location>
        <begin position="25"/>
        <end position="38"/>
    </location>
</feature>
<dbReference type="EMBL" id="CP039349">
    <property type="protein sequence ID" value="QCD92344.1"/>
    <property type="molecule type" value="Genomic_DNA"/>
</dbReference>
<dbReference type="AlphaFoldDB" id="A0A4D6LWT3"/>
<reference evidence="2 3" key="1">
    <citation type="submission" date="2019-04" db="EMBL/GenBank/DDBJ databases">
        <title>An improved genome assembly and genetic linkage map for asparagus bean, Vigna unguiculata ssp. sesquipedialis.</title>
        <authorList>
            <person name="Xia Q."/>
            <person name="Zhang R."/>
            <person name="Dong Y."/>
        </authorList>
    </citation>
    <scope>NUCLEOTIDE SEQUENCE [LARGE SCALE GENOMIC DNA]</scope>
    <source>
        <tissue evidence="2">Leaf</tissue>
    </source>
</reference>
<name>A0A4D6LWT3_VIGUN</name>
<gene>
    <name evidence="2" type="ORF">DEO72_LG5g406</name>
</gene>
<proteinExistence type="predicted"/>
<feature type="region of interest" description="Disordered" evidence="1">
    <location>
        <begin position="1"/>
        <end position="38"/>
    </location>
</feature>
<organism evidence="2 3">
    <name type="scientific">Vigna unguiculata</name>
    <name type="common">Cowpea</name>
    <dbReference type="NCBI Taxonomy" id="3917"/>
    <lineage>
        <taxon>Eukaryota</taxon>
        <taxon>Viridiplantae</taxon>
        <taxon>Streptophyta</taxon>
        <taxon>Embryophyta</taxon>
        <taxon>Tracheophyta</taxon>
        <taxon>Spermatophyta</taxon>
        <taxon>Magnoliopsida</taxon>
        <taxon>eudicotyledons</taxon>
        <taxon>Gunneridae</taxon>
        <taxon>Pentapetalae</taxon>
        <taxon>rosids</taxon>
        <taxon>fabids</taxon>
        <taxon>Fabales</taxon>
        <taxon>Fabaceae</taxon>
        <taxon>Papilionoideae</taxon>
        <taxon>50 kb inversion clade</taxon>
        <taxon>NPAAA clade</taxon>
        <taxon>indigoferoid/millettioid clade</taxon>
        <taxon>Phaseoleae</taxon>
        <taxon>Vigna</taxon>
    </lineage>
</organism>
<dbReference type="Proteomes" id="UP000501690">
    <property type="component" value="Linkage Group LG5"/>
</dbReference>
<evidence type="ECO:0000313" key="3">
    <source>
        <dbReference type="Proteomes" id="UP000501690"/>
    </source>
</evidence>